<evidence type="ECO:0000313" key="2">
    <source>
        <dbReference type="Proteomes" id="UP001516400"/>
    </source>
</evidence>
<sequence length="226" mass="25921">MDRNCDTSDKCRSGDVLILAKPSLLADHDVTSTEQLFVSVGNGRNKVIIGGVYIPPGSPYQKYDAHGDAVESVKLRHPSDRLAIDFKRVDCYGLNDFYFALLAGLWRTDEINVATCKFYDILYNGMEMPKRVFKKSNYPGWFDRGLMRLIAETRKAHARFRLSRSRDGYCKFSVLRAKCKLRSEKLSRAYQLNMKRNIKSSLQSFWGYISSMKSKQGLPHEMHLGE</sequence>
<proteinExistence type="predicted"/>
<dbReference type="EMBL" id="JABFTP020000144">
    <property type="protein sequence ID" value="KAL3281253.1"/>
    <property type="molecule type" value="Genomic_DNA"/>
</dbReference>
<reference evidence="1 2" key="1">
    <citation type="journal article" date="2021" name="BMC Biol.">
        <title>Horizontally acquired antibacterial genes associated with adaptive radiation of ladybird beetles.</title>
        <authorList>
            <person name="Li H.S."/>
            <person name="Tang X.F."/>
            <person name="Huang Y.H."/>
            <person name="Xu Z.Y."/>
            <person name="Chen M.L."/>
            <person name="Du X.Y."/>
            <person name="Qiu B.Y."/>
            <person name="Chen P.T."/>
            <person name="Zhang W."/>
            <person name="Slipinski A."/>
            <person name="Escalona H.E."/>
            <person name="Waterhouse R.M."/>
            <person name="Zwick A."/>
            <person name="Pang H."/>
        </authorList>
    </citation>
    <scope>NUCLEOTIDE SEQUENCE [LARGE SCALE GENOMIC DNA]</scope>
    <source>
        <strain evidence="1">SYSU2018</strain>
    </source>
</reference>
<gene>
    <name evidence="1" type="ORF">HHI36_004466</name>
</gene>
<dbReference type="Proteomes" id="UP001516400">
    <property type="component" value="Unassembled WGS sequence"/>
</dbReference>
<organism evidence="1 2">
    <name type="scientific">Cryptolaemus montrouzieri</name>
    <dbReference type="NCBI Taxonomy" id="559131"/>
    <lineage>
        <taxon>Eukaryota</taxon>
        <taxon>Metazoa</taxon>
        <taxon>Ecdysozoa</taxon>
        <taxon>Arthropoda</taxon>
        <taxon>Hexapoda</taxon>
        <taxon>Insecta</taxon>
        <taxon>Pterygota</taxon>
        <taxon>Neoptera</taxon>
        <taxon>Endopterygota</taxon>
        <taxon>Coleoptera</taxon>
        <taxon>Polyphaga</taxon>
        <taxon>Cucujiformia</taxon>
        <taxon>Coccinelloidea</taxon>
        <taxon>Coccinellidae</taxon>
        <taxon>Scymninae</taxon>
        <taxon>Scymnini</taxon>
        <taxon>Cryptolaemus</taxon>
    </lineage>
</organism>
<dbReference type="AlphaFoldDB" id="A0ABD2NRA0"/>
<accession>A0ABD2NRA0</accession>
<evidence type="ECO:0000313" key="1">
    <source>
        <dbReference type="EMBL" id="KAL3281253.1"/>
    </source>
</evidence>
<protein>
    <submittedName>
        <fullName evidence="1">Uncharacterized protein</fullName>
    </submittedName>
</protein>
<comment type="caution">
    <text evidence="1">The sequence shown here is derived from an EMBL/GenBank/DDBJ whole genome shotgun (WGS) entry which is preliminary data.</text>
</comment>
<keyword evidence="2" id="KW-1185">Reference proteome</keyword>
<name>A0ABD2NRA0_9CUCU</name>